<gene>
    <name evidence="2" type="ORF">LCGC14_2457400</name>
</gene>
<accession>A0A0F9BEV2</accession>
<reference evidence="2" key="1">
    <citation type="journal article" date="2015" name="Nature">
        <title>Complex archaea that bridge the gap between prokaryotes and eukaryotes.</title>
        <authorList>
            <person name="Spang A."/>
            <person name="Saw J.H."/>
            <person name="Jorgensen S.L."/>
            <person name="Zaremba-Niedzwiedzka K."/>
            <person name="Martijn J."/>
            <person name="Lind A.E."/>
            <person name="van Eijk R."/>
            <person name="Schleper C."/>
            <person name="Guy L."/>
            <person name="Ettema T.J."/>
        </authorList>
    </citation>
    <scope>NUCLEOTIDE SEQUENCE</scope>
</reference>
<sequence>MNFGEAFEEVKKGSAMRLPQWSEDVKIKAQFPDNDSKMTAPYLYVESRFGMVPWKETMIELFSEEWEVL</sequence>
<dbReference type="AlphaFoldDB" id="A0A0F9BEV2"/>
<evidence type="ECO:0000313" key="2">
    <source>
        <dbReference type="EMBL" id="KKL20245.1"/>
    </source>
</evidence>
<proteinExistence type="predicted"/>
<dbReference type="InterPro" id="IPR021361">
    <property type="entry name" value="Tad2-like_dom"/>
</dbReference>
<feature type="domain" description="Thoeris anti-defense 2-like" evidence="1">
    <location>
        <begin position="1"/>
        <end position="69"/>
    </location>
</feature>
<dbReference type="EMBL" id="LAZR01038174">
    <property type="protein sequence ID" value="KKL20245.1"/>
    <property type="molecule type" value="Genomic_DNA"/>
</dbReference>
<protein>
    <recommendedName>
        <fullName evidence="1">Thoeris anti-defense 2-like domain-containing protein</fullName>
    </recommendedName>
</protein>
<name>A0A0F9BEV2_9ZZZZ</name>
<comment type="caution">
    <text evidence="2">The sequence shown here is derived from an EMBL/GenBank/DDBJ whole genome shotgun (WGS) entry which is preliminary data.</text>
</comment>
<dbReference type="Pfam" id="PF11195">
    <property type="entry name" value="Tad2-like"/>
    <property type="match status" value="1"/>
</dbReference>
<evidence type="ECO:0000259" key="1">
    <source>
        <dbReference type="Pfam" id="PF11195"/>
    </source>
</evidence>
<organism evidence="2">
    <name type="scientific">marine sediment metagenome</name>
    <dbReference type="NCBI Taxonomy" id="412755"/>
    <lineage>
        <taxon>unclassified sequences</taxon>
        <taxon>metagenomes</taxon>
        <taxon>ecological metagenomes</taxon>
    </lineage>
</organism>